<feature type="transmembrane region" description="Helical" evidence="8">
    <location>
        <begin position="242"/>
        <end position="259"/>
    </location>
</feature>
<evidence type="ECO:0000256" key="5">
    <source>
        <dbReference type="ARBA" id="ARBA00022692"/>
    </source>
</evidence>
<organism evidence="10 11">
    <name type="scientific">Thiocapsa roseopersicina</name>
    <dbReference type="NCBI Taxonomy" id="1058"/>
    <lineage>
        <taxon>Bacteria</taxon>
        <taxon>Pseudomonadati</taxon>
        <taxon>Pseudomonadota</taxon>
        <taxon>Gammaproteobacteria</taxon>
        <taxon>Chromatiales</taxon>
        <taxon>Chromatiaceae</taxon>
        <taxon>Thiocapsa</taxon>
    </lineage>
</organism>
<dbReference type="Pfam" id="PF26626">
    <property type="entry name" value="DUF8201"/>
    <property type="match status" value="1"/>
</dbReference>
<reference evidence="11" key="1">
    <citation type="submission" date="2016-10" db="EMBL/GenBank/DDBJ databases">
        <authorList>
            <person name="Varghese N."/>
            <person name="Submissions S."/>
        </authorList>
    </citation>
    <scope>NUCLEOTIDE SEQUENCE [LARGE SCALE GENOMIC DNA]</scope>
    <source>
        <strain evidence="11">DSM 217</strain>
    </source>
</reference>
<dbReference type="InterPro" id="IPR058514">
    <property type="entry name" value="DUF8201"/>
</dbReference>
<evidence type="ECO:0000256" key="4">
    <source>
        <dbReference type="ARBA" id="ARBA00022679"/>
    </source>
</evidence>
<proteinExistence type="predicted"/>
<dbReference type="PANTHER" id="PTHR33908:SF11">
    <property type="entry name" value="MEMBRANE PROTEIN"/>
    <property type="match status" value="1"/>
</dbReference>
<name>A0A1H2VA37_THIRO</name>
<dbReference type="InterPro" id="IPR050297">
    <property type="entry name" value="LipidA_mod_glycosyltrf_83"/>
</dbReference>
<dbReference type="AlphaFoldDB" id="A0A1H2VA37"/>
<feature type="transmembrane region" description="Helical" evidence="8">
    <location>
        <begin position="407"/>
        <end position="426"/>
    </location>
</feature>
<evidence type="ECO:0000256" key="6">
    <source>
        <dbReference type="ARBA" id="ARBA00022989"/>
    </source>
</evidence>
<dbReference type="Proteomes" id="UP000198816">
    <property type="component" value="Unassembled WGS sequence"/>
</dbReference>
<evidence type="ECO:0000256" key="7">
    <source>
        <dbReference type="ARBA" id="ARBA00023136"/>
    </source>
</evidence>
<keyword evidence="5 8" id="KW-0812">Transmembrane</keyword>
<feature type="transmembrane region" description="Helical" evidence="8">
    <location>
        <begin position="304"/>
        <end position="321"/>
    </location>
</feature>
<dbReference type="PANTHER" id="PTHR33908">
    <property type="entry name" value="MANNOSYLTRANSFERASE YKCB-RELATED"/>
    <property type="match status" value="1"/>
</dbReference>
<dbReference type="RefSeq" id="WP_175534556.1">
    <property type="nucleotide sequence ID" value="NZ_FNNZ01000006.1"/>
</dbReference>
<keyword evidence="2" id="KW-1003">Cell membrane</keyword>
<dbReference type="EMBL" id="FNNZ01000006">
    <property type="protein sequence ID" value="SDW64774.1"/>
    <property type="molecule type" value="Genomic_DNA"/>
</dbReference>
<feature type="transmembrane region" description="Helical" evidence="8">
    <location>
        <begin position="54"/>
        <end position="73"/>
    </location>
</feature>
<dbReference type="STRING" id="1058.SAMN05421783_106191"/>
<feature type="transmembrane region" description="Helical" evidence="8">
    <location>
        <begin position="79"/>
        <end position="98"/>
    </location>
</feature>
<feature type="transmembrane region" description="Helical" evidence="8">
    <location>
        <begin position="266"/>
        <end position="298"/>
    </location>
</feature>
<evidence type="ECO:0000256" key="1">
    <source>
        <dbReference type="ARBA" id="ARBA00004651"/>
    </source>
</evidence>
<dbReference type="GO" id="GO:0016763">
    <property type="term" value="F:pentosyltransferase activity"/>
    <property type="evidence" value="ECO:0007669"/>
    <property type="project" value="TreeGrafter"/>
</dbReference>
<dbReference type="GO" id="GO:0005886">
    <property type="term" value="C:plasma membrane"/>
    <property type="evidence" value="ECO:0007669"/>
    <property type="project" value="UniProtKB-SubCell"/>
</dbReference>
<evidence type="ECO:0000256" key="3">
    <source>
        <dbReference type="ARBA" id="ARBA00022676"/>
    </source>
</evidence>
<evidence type="ECO:0000259" key="9">
    <source>
        <dbReference type="Pfam" id="PF26626"/>
    </source>
</evidence>
<keyword evidence="11" id="KW-1185">Reference proteome</keyword>
<keyword evidence="7 8" id="KW-0472">Membrane</keyword>
<feature type="transmembrane region" description="Helical" evidence="8">
    <location>
        <begin position="447"/>
        <end position="464"/>
    </location>
</feature>
<evidence type="ECO:0000313" key="10">
    <source>
        <dbReference type="EMBL" id="SDW64774.1"/>
    </source>
</evidence>
<feature type="transmembrane region" description="Helical" evidence="8">
    <location>
        <begin position="20"/>
        <end position="42"/>
    </location>
</feature>
<feature type="transmembrane region" description="Helical" evidence="8">
    <location>
        <begin position="118"/>
        <end position="140"/>
    </location>
</feature>
<feature type="transmembrane region" description="Helical" evidence="8">
    <location>
        <begin position="383"/>
        <end position="401"/>
    </location>
</feature>
<keyword evidence="6 8" id="KW-1133">Transmembrane helix</keyword>
<protein>
    <submittedName>
        <fullName evidence="10">4-amino-4-deoxy-L-arabinose transferase</fullName>
    </submittedName>
</protein>
<feature type="transmembrane region" description="Helical" evidence="8">
    <location>
        <begin position="190"/>
        <end position="208"/>
    </location>
</feature>
<accession>A0A1H2VA37</accession>
<comment type="subcellular location">
    <subcellularLocation>
        <location evidence="1">Cell membrane</location>
        <topology evidence="1">Multi-pass membrane protein</topology>
    </subcellularLocation>
</comment>
<keyword evidence="3" id="KW-0328">Glycosyltransferase</keyword>
<evidence type="ECO:0000256" key="2">
    <source>
        <dbReference type="ARBA" id="ARBA00022475"/>
    </source>
</evidence>
<dbReference type="GO" id="GO:0009103">
    <property type="term" value="P:lipopolysaccharide biosynthetic process"/>
    <property type="evidence" value="ECO:0007669"/>
    <property type="project" value="UniProtKB-ARBA"/>
</dbReference>
<keyword evidence="4 10" id="KW-0808">Transferase</keyword>
<sequence length="597" mass="66178">MSDAGALSAKLAFALDQLTWLATYAIAAFGAGQRLLAPLAMADLDAGLRSSLRLAAGIGVFVVSLFLLAATGLLVSNAILLLVLSGLVAAAAHGLTVVRSSRKIPVSVRPGQVSPREWFWILLILLSVIPLLTRALQIPFQFDELMYHLPTARDWAREGGLTVNESLRYPLSAFNFHLLYAAALVLGNDVFPHLIHAFAGVLVAVGVYSVGRRYFDRRTGFVAALQTIIATLWFYETAYVDLGVGLFLFFGFVALALAYEQQDARWIYLAAFFAGLAVGTKYQGLFYLPVLVLLALAVERRPSVLVRASLVLFFVGGYWYLRNLWISGDPLHPIGGRFFGYWLWNADDLRAQYRDLDGVRGWPEWYLCVAAASVFFLKGSSGIYRGLVAAVLGSALIWILVSGYPRYLVPVYPLLALLSAFVFVRVSDLIGLGRRVGALWARLGKRWRVALPSILLLIIGFSYIDDAKLAWGRIAPTADARDAVLRQRSAAYEILSDVDPDDGLRVFQLGFEGEIYYFPVPVTGDWFGPGRYSEVARRLGKGAELAGYLASMDTNALLINRRHPSFADLALDPDIDRYFTLVRRTDRVELYRLKDRR</sequence>
<evidence type="ECO:0000256" key="8">
    <source>
        <dbReference type="SAM" id="Phobius"/>
    </source>
</evidence>
<evidence type="ECO:0000313" key="11">
    <source>
        <dbReference type="Proteomes" id="UP000198816"/>
    </source>
</evidence>
<gene>
    <name evidence="10" type="ORF">SAMN05421783_106191</name>
</gene>
<feature type="domain" description="DUF8201" evidence="9">
    <location>
        <begin position="55"/>
        <end position="338"/>
    </location>
</feature>